<dbReference type="PANTHER" id="PTHR30273">
    <property type="entry name" value="PERIPLASMIC SIGNAL SENSOR AND SIGMA FACTOR ACTIVATOR FECR-RELATED"/>
    <property type="match status" value="1"/>
</dbReference>
<dbReference type="GO" id="GO:0016989">
    <property type="term" value="F:sigma factor antagonist activity"/>
    <property type="evidence" value="ECO:0007669"/>
    <property type="project" value="TreeGrafter"/>
</dbReference>
<evidence type="ECO:0000256" key="1">
    <source>
        <dbReference type="SAM" id="Phobius"/>
    </source>
</evidence>
<dbReference type="Gene3D" id="2.60.120.200">
    <property type="match status" value="1"/>
</dbReference>
<reference evidence="3 4" key="1">
    <citation type="submission" date="2016-11" db="EMBL/GenBank/DDBJ databases">
        <authorList>
            <person name="Jaros S."/>
            <person name="Januszkiewicz K."/>
            <person name="Wedrychowicz H."/>
        </authorList>
    </citation>
    <scope>NUCLEOTIDE SEQUENCE [LARGE SCALE GENOMIC DNA]</scope>
    <source>
        <strain evidence="3 4">DSM 18772</strain>
    </source>
</reference>
<protein>
    <submittedName>
        <fullName evidence="3">FecR family protein</fullName>
    </submittedName>
</protein>
<dbReference type="InterPro" id="IPR013320">
    <property type="entry name" value="ConA-like_dom_sf"/>
</dbReference>
<dbReference type="Pfam" id="PF04773">
    <property type="entry name" value="FecR"/>
    <property type="match status" value="1"/>
</dbReference>
<dbReference type="InterPro" id="IPR012373">
    <property type="entry name" value="Ferrdict_sens_TM"/>
</dbReference>
<feature type="transmembrane region" description="Helical" evidence="1">
    <location>
        <begin position="80"/>
        <end position="103"/>
    </location>
</feature>
<evidence type="ECO:0000313" key="3">
    <source>
        <dbReference type="EMBL" id="SHJ72162.1"/>
    </source>
</evidence>
<dbReference type="Gene3D" id="2.60.120.1440">
    <property type="match status" value="1"/>
</dbReference>
<dbReference type="OrthoDB" id="258532at2"/>
<keyword evidence="1" id="KW-1133">Transmembrane helix</keyword>
<dbReference type="Proteomes" id="UP000184510">
    <property type="component" value="Unassembled WGS sequence"/>
</dbReference>
<gene>
    <name evidence="3" type="ORF">SAMN02745181_2436</name>
</gene>
<proteinExistence type="predicted"/>
<evidence type="ECO:0000313" key="4">
    <source>
        <dbReference type="Proteomes" id="UP000184510"/>
    </source>
</evidence>
<dbReference type="RefSeq" id="WP_159434929.1">
    <property type="nucleotide sequence ID" value="NZ_FQYR01000004.1"/>
</dbReference>
<feature type="domain" description="FecR protein" evidence="2">
    <location>
        <begin position="151"/>
        <end position="230"/>
    </location>
</feature>
<accession>A0A1M6LM59</accession>
<keyword evidence="4" id="KW-1185">Reference proteome</keyword>
<evidence type="ECO:0000259" key="2">
    <source>
        <dbReference type="Pfam" id="PF04773"/>
    </source>
</evidence>
<dbReference type="SUPFAM" id="SSF49899">
    <property type="entry name" value="Concanavalin A-like lectins/glucanases"/>
    <property type="match status" value="1"/>
</dbReference>
<dbReference type="STRING" id="1123071.SAMN02745181_2436"/>
<dbReference type="EMBL" id="FQYR01000004">
    <property type="protein sequence ID" value="SHJ72162.1"/>
    <property type="molecule type" value="Genomic_DNA"/>
</dbReference>
<dbReference type="AlphaFoldDB" id="A0A1M6LM59"/>
<name>A0A1M6LM59_9BACT</name>
<keyword evidence="1" id="KW-0812">Transmembrane</keyword>
<keyword evidence="1" id="KW-0472">Membrane</keyword>
<dbReference type="InParanoid" id="A0A1M6LM59"/>
<dbReference type="PANTHER" id="PTHR30273:SF2">
    <property type="entry name" value="PROTEIN FECR"/>
    <property type="match status" value="1"/>
</dbReference>
<dbReference type="InterPro" id="IPR006860">
    <property type="entry name" value="FecR"/>
</dbReference>
<organism evidence="3 4">
    <name type="scientific">Rubritalea squalenifaciens DSM 18772</name>
    <dbReference type="NCBI Taxonomy" id="1123071"/>
    <lineage>
        <taxon>Bacteria</taxon>
        <taxon>Pseudomonadati</taxon>
        <taxon>Verrucomicrobiota</taxon>
        <taxon>Verrucomicrobiia</taxon>
        <taxon>Verrucomicrobiales</taxon>
        <taxon>Rubritaleaceae</taxon>
        <taxon>Rubritalea</taxon>
    </lineage>
</organism>
<sequence length="525" mass="58521">MSPIQLETRIQELLDGSLSEELWPELMHELDNSEEARALYCKHARIHSLLGQNAKGIRALTTPVPTISVQEIIKKRRKKLVAYSSMAAAAMVLLTLAVMQFIFVSPTDRPLTLRASPGTDFAITHADNAQKHHELTLKPGSRLIVNQGTVELNFESGVQSILQAPADITLLTENSIQMREGSAWFNVSKQAKGFSVITNDLNIVDLGTEFGVINTPGGQEEVHVFKGKVQVSARHHRKDSQKLIADEACRVSNVGTLDSITTQPSRFLTTLPDQLPYMHWSFDGDDQLACSGTHPSAANTTTKVIDSYDGNDFQAVEGKFGKAMQATGTCAFIETDWKGIGDDSPRTMAYWIKLPKEENYGISYQTIGWGRFWGHHDLTTNQFYSYICSFDDGTSISGVSLGGHWVGGYTNIGDGEWHHIAHVFTGKHLEDGNPEIYSYVDGEPEHIQRNTNEHLIRHSNGNIPVNTNIYDKDSKPLSLLAHSWDDTRHGWPFQPSMDEIYIFAAALSAEQIQNLYRYNTYEGPQ</sequence>